<evidence type="ECO:0000313" key="1">
    <source>
        <dbReference type="EMBL" id="KAF2144867.1"/>
    </source>
</evidence>
<reference evidence="1" key="1">
    <citation type="journal article" date="2020" name="Stud. Mycol.">
        <title>101 Dothideomycetes genomes: a test case for predicting lifestyles and emergence of pathogens.</title>
        <authorList>
            <person name="Haridas S."/>
            <person name="Albert R."/>
            <person name="Binder M."/>
            <person name="Bloem J."/>
            <person name="Labutti K."/>
            <person name="Salamov A."/>
            <person name="Andreopoulos B."/>
            <person name="Baker S."/>
            <person name="Barry K."/>
            <person name="Bills G."/>
            <person name="Bluhm B."/>
            <person name="Cannon C."/>
            <person name="Castanera R."/>
            <person name="Culley D."/>
            <person name="Daum C."/>
            <person name="Ezra D."/>
            <person name="Gonzalez J."/>
            <person name="Henrissat B."/>
            <person name="Kuo A."/>
            <person name="Liang C."/>
            <person name="Lipzen A."/>
            <person name="Lutzoni F."/>
            <person name="Magnuson J."/>
            <person name="Mondo S."/>
            <person name="Nolan M."/>
            <person name="Ohm R."/>
            <person name="Pangilinan J."/>
            <person name="Park H.-J."/>
            <person name="Ramirez L."/>
            <person name="Alfaro M."/>
            <person name="Sun H."/>
            <person name="Tritt A."/>
            <person name="Yoshinaga Y."/>
            <person name="Zwiers L.-H."/>
            <person name="Turgeon B."/>
            <person name="Goodwin S."/>
            <person name="Spatafora J."/>
            <person name="Crous P."/>
            <person name="Grigoriev I."/>
        </authorList>
    </citation>
    <scope>NUCLEOTIDE SEQUENCE</scope>
    <source>
        <strain evidence="1">CBS 121167</strain>
    </source>
</reference>
<dbReference type="Proteomes" id="UP000799438">
    <property type="component" value="Unassembled WGS sequence"/>
</dbReference>
<keyword evidence="2" id="KW-1185">Reference proteome</keyword>
<dbReference type="GeneID" id="54300428"/>
<proteinExistence type="predicted"/>
<protein>
    <submittedName>
        <fullName evidence="1">Uncharacterized protein</fullName>
    </submittedName>
</protein>
<dbReference type="AlphaFoldDB" id="A0A6A6BPV2"/>
<organism evidence="1 2">
    <name type="scientific">Aplosporella prunicola CBS 121167</name>
    <dbReference type="NCBI Taxonomy" id="1176127"/>
    <lineage>
        <taxon>Eukaryota</taxon>
        <taxon>Fungi</taxon>
        <taxon>Dikarya</taxon>
        <taxon>Ascomycota</taxon>
        <taxon>Pezizomycotina</taxon>
        <taxon>Dothideomycetes</taxon>
        <taxon>Dothideomycetes incertae sedis</taxon>
        <taxon>Botryosphaeriales</taxon>
        <taxon>Aplosporellaceae</taxon>
        <taxon>Aplosporella</taxon>
    </lineage>
</organism>
<accession>A0A6A6BPV2</accession>
<evidence type="ECO:0000313" key="2">
    <source>
        <dbReference type="Proteomes" id="UP000799438"/>
    </source>
</evidence>
<name>A0A6A6BPV2_9PEZI</name>
<dbReference type="EMBL" id="ML995478">
    <property type="protein sequence ID" value="KAF2144867.1"/>
    <property type="molecule type" value="Genomic_DNA"/>
</dbReference>
<sequence>MADQRAVEERQRPWVTVRWLPMSTNIRSLGEWFVNDREGWNYADEDLAHFGTALDRIGNWVLAHDLEMYTTEDLHAHLEASTQIDFRLSNTAVRDLVAMLVGFRIIQEVNVYGGLL</sequence>
<dbReference type="RefSeq" id="XP_033400579.1">
    <property type="nucleotide sequence ID" value="XM_033542931.1"/>
</dbReference>
<gene>
    <name evidence="1" type="ORF">K452DRAFT_305834</name>
</gene>